<sequence>MNQTTKLSLALLASALALSACGKQEEAPAASATAPAATTTAATAPADKACGKVTVANMNWQSAELLANVDKFILANGYGCEVELVPGDTMPTLTAMMEKGKPDVAPEAWINAVREPLEKAVKDGRLHYAAEALSDGGVEGWWIPKYVAEANPSIKTIDDALKHPELFPSAEQEGKGVVHNCPSGWNCQLTTGNAFKAYGAADKDFILLDTGSAAGLDGSIAKAYERNEGWLGYYWAPTSILGKYDMVKLDAGVPYNKEVWPCNTKADCADPQKSDWPRAEVFTVVTDRFAKAGGPAVDYLNKRAWSNATVNQQLAWMSDNQATGTDAARHFLKSQPEIWTPWVAPEVAEKVKAAL</sequence>
<evidence type="ECO:0000313" key="3">
    <source>
        <dbReference type="EMBL" id="SDT95209.1"/>
    </source>
</evidence>
<reference evidence="4" key="1">
    <citation type="submission" date="2016-10" db="EMBL/GenBank/DDBJ databases">
        <authorList>
            <person name="Varghese N."/>
            <person name="Submissions S."/>
        </authorList>
    </citation>
    <scope>NUCLEOTIDE SEQUENCE [LARGE SCALE GENOMIC DNA]</scope>
    <source>
        <strain evidence="4">DSM 17875</strain>
    </source>
</reference>
<feature type="domain" description="ABC-type glycine betaine transport system substrate-binding" evidence="2">
    <location>
        <begin position="52"/>
        <end position="333"/>
    </location>
</feature>
<dbReference type="GO" id="GO:0022857">
    <property type="term" value="F:transmembrane transporter activity"/>
    <property type="evidence" value="ECO:0007669"/>
    <property type="project" value="InterPro"/>
</dbReference>
<proteinExistence type="predicted"/>
<feature type="signal peptide" evidence="1">
    <location>
        <begin position="1"/>
        <end position="22"/>
    </location>
</feature>
<dbReference type="Proteomes" id="UP000243232">
    <property type="component" value="Chromosome I"/>
</dbReference>
<feature type="chain" id="PRO_5009273111" evidence="1">
    <location>
        <begin position="23"/>
        <end position="355"/>
    </location>
</feature>
<keyword evidence="4" id="KW-1185">Reference proteome</keyword>
<dbReference type="InterPro" id="IPR007210">
    <property type="entry name" value="ABC_Gly_betaine_transp_sub-bd"/>
</dbReference>
<dbReference type="EMBL" id="LT629785">
    <property type="protein sequence ID" value="SDT95209.1"/>
    <property type="molecule type" value="Genomic_DNA"/>
</dbReference>
<evidence type="ECO:0000259" key="2">
    <source>
        <dbReference type="Pfam" id="PF04069"/>
    </source>
</evidence>
<dbReference type="SUPFAM" id="SSF53850">
    <property type="entry name" value="Periplasmic binding protein-like II"/>
    <property type="match status" value="1"/>
</dbReference>
<accession>A0A1H2EJM6</accession>
<evidence type="ECO:0000256" key="1">
    <source>
        <dbReference type="SAM" id="SignalP"/>
    </source>
</evidence>
<dbReference type="STRING" id="364197.SAMN05216296_0840"/>
<protein>
    <submittedName>
        <fullName evidence="3">Glycine betaine/proline transport system substrate-binding protein</fullName>
    </submittedName>
</protein>
<dbReference type="CDD" id="cd13641">
    <property type="entry name" value="PBP2_HisX_like"/>
    <property type="match status" value="1"/>
</dbReference>
<dbReference type="RefSeq" id="WP_090193232.1">
    <property type="nucleotide sequence ID" value="NZ_LT629785.1"/>
</dbReference>
<dbReference type="AlphaFoldDB" id="A0A1H2EJM6"/>
<dbReference type="Gene3D" id="3.40.190.10">
    <property type="entry name" value="Periplasmic binding protein-like II"/>
    <property type="match status" value="1"/>
</dbReference>
<organism evidence="3 4">
    <name type="scientific">Pseudomonas pohangensis</name>
    <dbReference type="NCBI Taxonomy" id="364197"/>
    <lineage>
        <taxon>Bacteria</taxon>
        <taxon>Pseudomonadati</taxon>
        <taxon>Pseudomonadota</taxon>
        <taxon>Gammaproteobacteria</taxon>
        <taxon>Pseudomonadales</taxon>
        <taxon>Pseudomonadaceae</taxon>
        <taxon>Pseudomonas</taxon>
    </lineage>
</organism>
<dbReference type="Gene3D" id="3.40.190.100">
    <property type="entry name" value="Glycine betaine-binding periplasmic protein, domain 2"/>
    <property type="match status" value="1"/>
</dbReference>
<dbReference type="Pfam" id="PF04069">
    <property type="entry name" value="OpuAC"/>
    <property type="match status" value="1"/>
</dbReference>
<gene>
    <name evidence="3" type="ORF">SAMN05216296_0840</name>
</gene>
<dbReference type="OrthoDB" id="9786266at2"/>
<name>A0A1H2EJM6_9PSED</name>
<dbReference type="GO" id="GO:0043190">
    <property type="term" value="C:ATP-binding cassette (ABC) transporter complex"/>
    <property type="evidence" value="ECO:0007669"/>
    <property type="project" value="InterPro"/>
</dbReference>
<keyword evidence="1" id="KW-0732">Signal</keyword>
<evidence type="ECO:0000313" key="4">
    <source>
        <dbReference type="Proteomes" id="UP000243232"/>
    </source>
</evidence>
<dbReference type="PROSITE" id="PS51257">
    <property type="entry name" value="PROKAR_LIPOPROTEIN"/>
    <property type="match status" value="1"/>
</dbReference>